<evidence type="ECO:0000259" key="1">
    <source>
        <dbReference type="PROSITE" id="PS50164"/>
    </source>
</evidence>
<dbReference type="RefSeq" id="WP_183513459.1">
    <property type="nucleotide sequence ID" value="NZ_JACIBU010000001.1"/>
</dbReference>
<sequence length="308" mass="33475">MPARPDAVAALPAAPGVYRFRDDGGRVLYVGRAVELRRRVSSYWGDLRDRRHLRRMVLRVARIEALVCDSAHEAAWAERNLLERSMPPWNRIVGGLEVPVSIRLDPSPEAPRLGLAPAHRPAPGARCFGPYLGARKVKLAVSGLERLYPIGHAGPGRTAGERELARVRGGHDTPVAQLASAVESVLDREPTAVAGALAALTARRDAAAGAQAYEAAARLQEEIEALRWVVAPQRVTAPGETGADGDQDVTAWGDDVLVRLRIRDGRLRAWDQETCSRPVPGTRAPDGWVPFLRRNADLAARLATLPVR</sequence>
<reference evidence="2 3" key="1">
    <citation type="submission" date="2020-08" db="EMBL/GenBank/DDBJ databases">
        <title>Sequencing the genomes of 1000 actinobacteria strains.</title>
        <authorList>
            <person name="Klenk H.-P."/>
        </authorList>
    </citation>
    <scope>NUCLEOTIDE SEQUENCE [LARGE SCALE GENOMIC DNA]</scope>
    <source>
        <strain evidence="2 3">DSM 16678</strain>
    </source>
</reference>
<dbReference type="Gene3D" id="3.40.1440.10">
    <property type="entry name" value="GIY-YIG endonuclease"/>
    <property type="match status" value="1"/>
</dbReference>
<gene>
    <name evidence="2" type="ORF">FHX36_000453</name>
</gene>
<proteinExistence type="predicted"/>
<dbReference type="EMBL" id="JACIBU010000001">
    <property type="protein sequence ID" value="MBB3674718.1"/>
    <property type="molecule type" value="Genomic_DNA"/>
</dbReference>
<dbReference type="GO" id="GO:0009380">
    <property type="term" value="C:excinuclease repair complex"/>
    <property type="evidence" value="ECO:0007669"/>
    <property type="project" value="TreeGrafter"/>
</dbReference>
<name>A0A839XUJ3_9ACTN</name>
<dbReference type="PANTHER" id="PTHR30562">
    <property type="entry name" value="UVRC/OXIDOREDUCTASE"/>
    <property type="match status" value="1"/>
</dbReference>
<dbReference type="GO" id="GO:0006289">
    <property type="term" value="P:nucleotide-excision repair"/>
    <property type="evidence" value="ECO:0007669"/>
    <property type="project" value="InterPro"/>
</dbReference>
<dbReference type="Proteomes" id="UP000580718">
    <property type="component" value="Unassembled WGS sequence"/>
</dbReference>
<feature type="domain" description="GIY-YIG" evidence="1">
    <location>
        <begin position="13"/>
        <end position="91"/>
    </location>
</feature>
<dbReference type="SUPFAM" id="SSF82771">
    <property type="entry name" value="GIY-YIG endonuclease"/>
    <property type="match status" value="1"/>
</dbReference>
<dbReference type="PANTHER" id="PTHR30562:SF1">
    <property type="entry name" value="UVRABC SYSTEM PROTEIN C"/>
    <property type="match status" value="1"/>
</dbReference>
<evidence type="ECO:0000313" key="2">
    <source>
        <dbReference type="EMBL" id="MBB3674718.1"/>
    </source>
</evidence>
<protein>
    <submittedName>
        <fullName evidence="2">Excinuclease ABC subunit C</fullName>
    </submittedName>
</protein>
<organism evidence="2 3">
    <name type="scientific">Modestobacter versicolor</name>
    <dbReference type="NCBI Taxonomy" id="429133"/>
    <lineage>
        <taxon>Bacteria</taxon>
        <taxon>Bacillati</taxon>
        <taxon>Actinomycetota</taxon>
        <taxon>Actinomycetes</taxon>
        <taxon>Geodermatophilales</taxon>
        <taxon>Geodermatophilaceae</taxon>
        <taxon>Modestobacter</taxon>
    </lineage>
</organism>
<evidence type="ECO:0000313" key="3">
    <source>
        <dbReference type="Proteomes" id="UP000580718"/>
    </source>
</evidence>
<comment type="caution">
    <text evidence="2">The sequence shown here is derived from an EMBL/GenBank/DDBJ whole genome shotgun (WGS) entry which is preliminary data.</text>
</comment>
<dbReference type="InterPro" id="IPR000305">
    <property type="entry name" value="GIY-YIG_endonuc"/>
</dbReference>
<dbReference type="CDD" id="cd10434">
    <property type="entry name" value="GIY-YIG_UvrC_Cho"/>
    <property type="match status" value="1"/>
</dbReference>
<dbReference type="InterPro" id="IPR050066">
    <property type="entry name" value="UvrABC_protein_C"/>
</dbReference>
<dbReference type="InterPro" id="IPR035901">
    <property type="entry name" value="GIY-YIG_endonuc_sf"/>
</dbReference>
<dbReference type="SMART" id="SM00465">
    <property type="entry name" value="GIYc"/>
    <property type="match status" value="1"/>
</dbReference>
<dbReference type="PROSITE" id="PS50164">
    <property type="entry name" value="GIY_YIG"/>
    <property type="match status" value="1"/>
</dbReference>
<dbReference type="InterPro" id="IPR047296">
    <property type="entry name" value="GIY-YIG_UvrC_Cho"/>
</dbReference>
<dbReference type="AlphaFoldDB" id="A0A839XUJ3"/>
<accession>A0A839XUJ3</accession>